<dbReference type="Proteomes" id="UP000790377">
    <property type="component" value="Unassembled WGS sequence"/>
</dbReference>
<evidence type="ECO:0000313" key="1">
    <source>
        <dbReference type="EMBL" id="KAH7914075.1"/>
    </source>
</evidence>
<proteinExistence type="predicted"/>
<comment type="caution">
    <text evidence="1">The sequence shown here is derived from an EMBL/GenBank/DDBJ whole genome shotgun (WGS) entry which is preliminary data.</text>
</comment>
<reference evidence="1" key="1">
    <citation type="journal article" date="2021" name="New Phytol.">
        <title>Evolutionary innovations through gain and loss of genes in the ectomycorrhizal Boletales.</title>
        <authorList>
            <person name="Wu G."/>
            <person name="Miyauchi S."/>
            <person name="Morin E."/>
            <person name="Kuo A."/>
            <person name="Drula E."/>
            <person name="Varga T."/>
            <person name="Kohler A."/>
            <person name="Feng B."/>
            <person name="Cao Y."/>
            <person name="Lipzen A."/>
            <person name="Daum C."/>
            <person name="Hundley H."/>
            <person name="Pangilinan J."/>
            <person name="Johnson J."/>
            <person name="Barry K."/>
            <person name="LaButti K."/>
            <person name="Ng V."/>
            <person name="Ahrendt S."/>
            <person name="Min B."/>
            <person name="Choi I.G."/>
            <person name="Park H."/>
            <person name="Plett J.M."/>
            <person name="Magnuson J."/>
            <person name="Spatafora J.W."/>
            <person name="Nagy L.G."/>
            <person name="Henrissat B."/>
            <person name="Grigoriev I.V."/>
            <person name="Yang Z.L."/>
            <person name="Xu J."/>
            <person name="Martin F.M."/>
        </authorList>
    </citation>
    <scope>NUCLEOTIDE SEQUENCE</scope>
    <source>
        <strain evidence="1">ATCC 28755</strain>
    </source>
</reference>
<dbReference type="EMBL" id="MU267619">
    <property type="protein sequence ID" value="KAH7914075.1"/>
    <property type="molecule type" value="Genomic_DNA"/>
</dbReference>
<gene>
    <name evidence="1" type="ORF">BJ138DRAFT_1110889</name>
</gene>
<organism evidence="1 2">
    <name type="scientific">Hygrophoropsis aurantiaca</name>
    <dbReference type="NCBI Taxonomy" id="72124"/>
    <lineage>
        <taxon>Eukaryota</taxon>
        <taxon>Fungi</taxon>
        <taxon>Dikarya</taxon>
        <taxon>Basidiomycota</taxon>
        <taxon>Agaricomycotina</taxon>
        <taxon>Agaricomycetes</taxon>
        <taxon>Agaricomycetidae</taxon>
        <taxon>Boletales</taxon>
        <taxon>Coniophorineae</taxon>
        <taxon>Hygrophoropsidaceae</taxon>
        <taxon>Hygrophoropsis</taxon>
    </lineage>
</organism>
<sequence>MSIPHTKRICQIIKLKPEAIEEYKEVHRNVWPSVLGALRRHNITDYSINHYPPLQLLIATFKYTGNDYDADMKAIGDDPETQRWWKLTDGMQESFNEGAVGSGKDIPWWTEVEEVFRL</sequence>
<evidence type="ECO:0000313" key="2">
    <source>
        <dbReference type="Proteomes" id="UP000790377"/>
    </source>
</evidence>
<name>A0ACB8ALL2_9AGAM</name>
<accession>A0ACB8ALL2</accession>
<keyword evidence="2" id="KW-1185">Reference proteome</keyword>
<protein>
    <submittedName>
        <fullName evidence="1">Rhamnose mutarotase</fullName>
    </submittedName>
</protein>